<name>A0A0D0CMZ0_9AGAR</name>
<keyword evidence="1" id="KW-0812">Transmembrane</keyword>
<protein>
    <submittedName>
        <fullName evidence="2">Uncharacterized protein</fullName>
    </submittedName>
</protein>
<evidence type="ECO:0000313" key="3">
    <source>
        <dbReference type="Proteomes" id="UP000053593"/>
    </source>
</evidence>
<gene>
    <name evidence="2" type="ORF">GYMLUDRAFT_74060</name>
</gene>
<reference evidence="2 3" key="1">
    <citation type="submission" date="2014-04" db="EMBL/GenBank/DDBJ databases">
        <title>Evolutionary Origins and Diversification of the Mycorrhizal Mutualists.</title>
        <authorList>
            <consortium name="DOE Joint Genome Institute"/>
            <consortium name="Mycorrhizal Genomics Consortium"/>
            <person name="Kohler A."/>
            <person name="Kuo A."/>
            <person name="Nagy L.G."/>
            <person name="Floudas D."/>
            <person name="Copeland A."/>
            <person name="Barry K.W."/>
            <person name="Cichocki N."/>
            <person name="Veneault-Fourrey C."/>
            <person name="LaButti K."/>
            <person name="Lindquist E.A."/>
            <person name="Lipzen A."/>
            <person name="Lundell T."/>
            <person name="Morin E."/>
            <person name="Murat C."/>
            <person name="Riley R."/>
            <person name="Ohm R."/>
            <person name="Sun H."/>
            <person name="Tunlid A."/>
            <person name="Henrissat B."/>
            <person name="Grigoriev I.V."/>
            <person name="Hibbett D.S."/>
            <person name="Martin F."/>
        </authorList>
    </citation>
    <scope>NUCLEOTIDE SEQUENCE [LARGE SCALE GENOMIC DNA]</scope>
    <source>
        <strain evidence="2 3">FD-317 M1</strain>
    </source>
</reference>
<dbReference type="AlphaFoldDB" id="A0A0D0CMZ0"/>
<proteinExistence type="predicted"/>
<evidence type="ECO:0000313" key="2">
    <source>
        <dbReference type="EMBL" id="KIK60012.1"/>
    </source>
</evidence>
<evidence type="ECO:0000256" key="1">
    <source>
        <dbReference type="SAM" id="Phobius"/>
    </source>
</evidence>
<keyword evidence="1" id="KW-1133">Transmembrane helix</keyword>
<accession>A0A0D0CMZ0</accession>
<keyword evidence="1" id="KW-0472">Membrane</keyword>
<feature type="transmembrane region" description="Helical" evidence="1">
    <location>
        <begin position="43"/>
        <end position="63"/>
    </location>
</feature>
<dbReference type="HOGENOM" id="CLU_2812624_0_0_1"/>
<organism evidence="2 3">
    <name type="scientific">Collybiopsis luxurians FD-317 M1</name>
    <dbReference type="NCBI Taxonomy" id="944289"/>
    <lineage>
        <taxon>Eukaryota</taxon>
        <taxon>Fungi</taxon>
        <taxon>Dikarya</taxon>
        <taxon>Basidiomycota</taxon>
        <taxon>Agaricomycotina</taxon>
        <taxon>Agaricomycetes</taxon>
        <taxon>Agaricomycetidae</taxon>
        <taxon>Agaricales</taxon>
        <taxon>Marasmiineae</taxon>
        <taxon>Omphalotaceae</taxon>
        <taxon>Collybiopsis</taxon>
        <taxon>Collybiopsis luxurians</taxon>
    </lineage>
</organism>
<dbReference type="EMBL" id="KN834777">
    <property type="protein sequence ID" value="KIK60012.1"/>
    <property type="molecule type" value="Genomic_DNA"/>
</dbReference>
<feature type="transmembrane region" description="Helical" evidence="1">
    <location>
        <begin position="12"/>
        <end position="31"/>
    </location>
</feature>
<keyword evidence="3" id="KW-1185">Reference proteome</keyword>
<dbReference type="Proteomes" id="UP000053593">
    <property type="component" value="Unassembled WGS sequence"/>
</dbReference>
<sequence length="67" mass="7641">MHSQQTAANAWVAAKIQIYALITVSTGICLVRHSLFLKALVKIRSFNFLIWARGILLFGHWYLTLPK</sequence>